<evidence type="ECO:0008006" key="3">
    <source>
        <dbReference type="Google" id="ProtNLM"/>
    </source>
</evidence>
<keyword evidence="2" id="KW-1185">Reference proteome</keyword>
<proteinExistence type="predicted"/>
<organism evidence="1 2">
    <name type="scientific">Streptomyces humicola</name>
    <dbReference type="NCBI Taxonomy" id="2953240"/>
    <lineage>
        <taxon>Bacteria</taxon>
        <taxon>Bacillati</taxon>
        <taxon>Actinomycetota</taxon>
        <taxon>Actinomycetes</taxon>
        <taxon>Kitasatosporales</taxon>
        <taxon>Streptomycetaceae</taxon>
        <taxon>Streptomyces</taxon>
    </lineage>
</organism>
<protein>
    <recommendedName>
        <fullName evidence="3">DUF1772 domain-containing protein</fullName>
    </recommendedName>
</protein>
<name>A0ABT1PNZ0_9ACTN</name>
<sequence length="121" mass="12878">MRSSRSTTPSSNPGTHLGWALSAAVCQSSVSAIWVLDAVLQFQPYMFTKAFGSQTLAVTAQGNPAWIAHSITWAAGIVARHPVWTNAVFATVQLAVGLGIAWRPTTKWALAASIGWALAVW</sequence>
<evidence type="ECO:0000313" key="2">
    <source>
        <dbReference type="Proteomes" id="UP001057702"/>
    </source>
</evidence>
<dbReference type="Proteomes" id="UP001057702">
    <property type="component" value="Unassembled WGS sequence"/>
</dbReference>
<reference evidence="1" key="1">
    <citation type="submission" date="2022-06" db="EMBL/GenBank/DDBJ databases">
        <title>Draft genome sequence of Streptomyces sp. RB6PN25 isolated from peat swamp forest in Thailand.</title>
        <authorList>
            <person name="Duangmal K."/>
            <person name="Klaysubun C."/>
        </authorList>
    </citation>
    <scope>NUCLEOTIDE SEQUENCE</scope>
    <source>
        <strain evidence="1">RB6PN25</strain>
    </source>
</reference>
<comment type="caution">
    <text evidence="1">The sequence shown here is derived from an EMBL/GenBank/DDBJ whole genome shotgun (WGS) entry which is preliminary data.</text>
</comment>
<accession>A0ABT1PNZ0</accession>
<gene>
    <name evidence="1" type="ORF">NGB36_01905</name>
</gene>
<dbReference type="RefSeq" id="WP_255918236.1">
    <property type="nucleotide sequence ID" value="NZ_JANFNG010000001.1"/>
</dbReference>
<evidence type="ECO:0000313" key="1">
    <source>
        <dbReference type="EMBL" id="MCQ4079391.1"/>
    </source>
</evidence>
<dbReference type="EMBL" id="JANFNG010000001">
    <property type="protein sequence ID" value="MCQ4079391.1"/>
    <property type="molecule type" value="Genomic_DNA"/>
</dbReference>